<evidence type="ECO:0000313" key="1">
    <source>
        <dbReference type="EMBL" id="MCO1337045.1"/>
    </source>
</evidence>
<organism evidence="1 2">
    <name type="scientific">Microbulbifer okhotskensis</name>
    <dbReference type="NCBI Taxonomy" id="2926617"/>
    <lineage>
        <taxon>Bacteria</taxon>
        <taxon>Pseudomonadati</taxon>
        <taxon>Pseudomonadota</taxon>
        <taxon>Gammaproteobacteria</taxon>
        <taxon>Cellvibrionales</taxon>
        <taxon>Microbulbiferaceae</taxon>
        <taxon>Microbulbifer</taxon>
    </lineage>
</organism>
<dbReference type="Proteomes" id="UP001139028">
    <property type="component" value="Unassembled WGS sequence"/>
</dbReference>
<evidence type="ECO:0000313" key="2">
    <source>
        <dbReference type="Proteomes" id="UP001139028"/>
    </source>
</evidence>
<dbReference type="AlphaFoldDB" id="A0A9X2ESL7"/>
<reference evidence="1" key="1">
    <citation type="journal article" date="2022" name="Arch. Microbiol.">
        <title>Microbulbifer okhotskensis sp. nov., isolated from a deep bottom sediment of the Okhotsk Sea.</title>
        <authorList>
            <person name="Romanenko L."/>
            <person name="Kurilenko V."/>
            <person name="Otstavnykh N."/>
            <person name="Velansky P."/>
            <person name="Isaeva M."/>
            <person name="Mikhailov V."/>
        </authorList>
    </citation>
    <scope>NUCLEOTIDE SEQUENCE</scope>
    <source>
        <strain evidence="1">OS29</strain>
    </source>
</reference>
<name>A0A9X2ESL7_9GAMM</name>
<protein>
    <submittedName>
        <fullName evidence="1">Uncharacterized protein</fullName>
    </submittedName>
</protein>
<feature type="non-terminal residue" evidence="1">
    <location>
        <position position="1"/>
    </location>
</feature>
<gene>
    <name evidence="1" type="ORF">MO867_22230</name>
</gene>
<dbReference type="RefSeq" id="WP_252473239.1">
    <property type="nucleotide sequence ID" value="NZ_JALBWM010000311.1"/>
</dbReference>
<keyword evidence="2" id="KW-1185">Reference proteome</keyword>
<accession>A0A9X2ESL7</accession>
<comment type="caution">
    <text evidence="1">The sequence shown here is derived from an EMBL/GenBank/DDBJ whole genome shotgun (WGS) entry which is preliminary data.</text>
</comment>
<dbReference type="EMBL" id="JALBWM010000311">
    <property type="protein sequence ID" value="MCO1337045.1"/>
    <property type="molecule type" value="Genomic_DNA"/>
</dbReference>
<proteinExistence type="predicted"/>
<sequence>WPWFLPISPPKTVRSIEYYEQAVGRKASPLPGENRSEKTIYIPDENTGRQKLEDQSMNVIGHNELLTGKFFEDFAKQGGPLSLVLNLLPGMNATGGLHDFWLNPGNPNKLDKGFINNYGTMLPAAMISIAEIVGNYTRGCEAQILTYYFNERERRRRFYD</sequence>